<organism evidence="2 3">
    <name type="scientific">Albugo candida</name>
    <dbReference type="NCBI Taxonomy" id="65357"/>
    <lineage>
        <taxon>Eukaryota</taxon>
        <taxon>Sar</taxon>
        <taxon>Stramenopiles</taxon>
        <taxon>Oomycota</taxon>
        <taxon>Peronosporomycetes</taxon>
        <taxon>Albuginales</taxon>
        <taxon>Albuginaceae</taxon>
        <taxon>Albugo</taxon>
    </lineage>
</organism>
<dbReference type="InParanoid" id="A0A024GN71"/>
<keyword evidence="3" id="KW-1185">Reference proteome</keyword>
<comment type="caution">
    <text evidence="2">The sequence shown here is derived from an EMBL/GenBank/DDBJ whole genome shotgun (WGS) entry which is preliminary data.</text>
</comment>
<keyword evidence="1" id="KW-0472">Membrane</keyword>
<dbReference type="Proteomes" id="UP000053237">
    <property type="component" value="Unassembled WGS sequence"/>
</dbReference>
<dbReference type="AlphaFoldDB" id="A0A024GN71"/>
<keyword evidence="1" id="KW-0812">Transmembrane</keyword>
<sequence length="146" mass="16884">MSSRHALVVIDSVSFGATLSELRSTIISFHCSIKSALFDYISGIWREIAKAYGYYCMVFLVCQISSFYSIYWMRIQKLREGNITYRSTASTMRILQQASVFFSQLSTRHQMIHTMFDIALGKIVPYELHVFLCNKLTSRVLIFCSF</sequence>
<evidence type="ECO:0000313" key="2">
    <source>
        <dbReference type="EMBL" id="CCI47795.1"/>
    </source>
</evidence>
<protein>
    <submittedName>
        <fullName evidence="2">Uncharacterized protein</fullName>
    </submittedName>
</protein>
<name>A0A024GN71_9STRA</name>
<evidence type="ECO:0000256" key="1">
    <source>
        <dbReference type="SAM" id="Phobius"/>
    </source>
</evidence>
<accession>A0A024GN71</accession>
<reference evidence="2 3" key="1">
    <citation type="submission" date="2012-05" db="EMBL/GenBank/DDBJ databases">
        <title>Recombination and specialization in a pathogen metapopulation.</title>
        <authorList>
            <person name="Gardiner A."/>
            <person name="Kemen E."/>
            <person name="Schultz-Larsen T."/>
            <person name="MacLean D."/>
            <person name="Van Oosterhout C."/>
            <person name="Jones J.D.G."/>
        </authorList>
    </citation>
    <scope>NUCLEOTIDE SEQUENCE [LARGE SCALE GENOMIC DNA]</scope>
    <source>
        <strain evidence="2 3">Ac Nc2</strain>
    </source>
</reference>
<proteinExistence type="predicted"/>
<gene>
    <name evidence="2" type="ORF">BN9_088110</name>
</gene>
<evidence type="ECO:0000313" key="3">
    <source>
        <dbReference type="Proteomes" id="UP000053237"/>
    </source>
</evidence>
<dbReference type="EMBL" id="CAIX01000186">
    <property type="protein sequence ID" value="CCI47795.1"/>
    <property type="molecule type" value="Genomic_DNA"/>
</dbReference>
<feature type="transmembrane region" description="Helical" evidence="1">
    <location>
        <begin position="52"/>
        <end position="71"/>
    </location>
</feature>
<keyword evidence="1" id="KW-1133">Transmembrane helix</keyword>